<organism evidence="4 5">
    <name type="scientific">Aestuariibaculum sediminum</name>
    <dbReference type="NCBI Taxonomy" id="2770637"/>
    <lineage>
        <taxon>Bacteria</taxon>
        <taxon>Pseudomonadati</taxon>
        <taxon>Bacteroidota</taxon>
        <taxon>Flavobacteriia</taxon>
        <taxon>Flavobacteriales</taxon>
        <taxon>Flavobacteriaceae</taxon>
    </lineage>
</organism>
<gene>
    <name evidence="4" type="ORF">ICJ83_11385</name>
</gene>
<keyword evidence="1" id="KW-0597">Phosphoprotein</keyword>
<evidence type="ECO:0000259" key="3">
    <source>
        <dbReference type="PROSITE" id="PS50930"/>
    </source>
</evidence>
<dbReference type="Proteomes" id="UP000600588">
    <property type="component" value="Unassembled WGS sequence"/>
</dbReference>
<sequence length="239" mass="27534">MNAIIIDDELTFVAILKKLCDEIPDLNIVATFENATEAIKYLNKQEVDLIFLDMHLPDFTGFEFIQTLKNQPKIIVISSDSKLAITAFEYECIVDYIEKPVKLSRLKKSIEKLEKSFNDEDFEADAGDFVDDVEDVENTLFININKKLIKIDIQNINIVVAKGDYIYIKTEDKNHIVHASMKKILDKLPNSTFMKVHRSYIINLKKIDEIEENVIYIGKNVIPLSKLVKPQLISRLNIL</sequence>
<dbReference type="GO" id="GO:0000156">
    <property type="term" value="F:phosphorelay response regulator activity"/>
    <property type="evidence" value="ECO:0007669"/>
    <property type="project" value="InterPro"/>
</dbReference>
<feature type="domain" description="HTH LytTR-type" evidence="3">
    <location>
        <begin position="140"/>
        <end position="211"/>
    </location>
</feature>
<dbReference type="Gene3D" id="2.40.50.1020">
    <property type="entry name" value="LytTr DNA-binding domain"/>
    <property type="match status" value="1"/>
</dbReference>
<dbReference type="InterPro" id="IPR046947">
    <property type="entry name" value="LytR-like"/>
</dbReference>
<dbReference type="PANTHER" id="PTHR37299:SF1">
    <property type="entry name" value="STAGE 0 SPORULATION PROTEIN A HOMOLOG"/>
    <property type="match status" value="1"/>
</dbReference>
<dbReference type="InterPro" id="IPR011006">
    <property type="entry name" value="CheY-like_superfamily"/>
</dbReference>
<evidence type="ECO:0000313" key="5">
    <source>
        <dbReference type="Proteomes" id="UP000600588"/>
    </source>
</evidence>
<dbReference type="InterPro" id="IPR007492">
    <property type="entry name" value="LytTR_DNA-bd_dom"/>
</dbReference>
<dbReference type="PROSITE" id="PS50930">
    <property type="entry name" value="HTH_LYTTR"/>
    <property type="match status" value="1"/>
</dbReference>
<accession>A0A8J6Q9R9</accession>
<dbReference type="PANTHER" id="PTHR37299">
    <property type="entry name" value="TRANSCRIPTIONAL REGULATOR-RELATED"/>
    <property type="match status" value="1"/>
</dbReference>
<comment type="caution">
    <text evidence="4">The sequence shown here is derived from an EMBL/GenBank/DDBJ whole genome shotgun (WGS) entry which is preliminary data.</text>
</comment>
<evidence type="ECO:0000256" key="1">
    <source>
        <dbReference type="PROSITE-ProRule" id="PRU00169"/>
    </source>
</evidence>
<feature type="modified residue" description="4-aspartylphosphate" evidence="1">
    <location>
        <position position="53"/>
    </location>
</feature>
<protein>
    <submittedName>
        <fullName evidence="4">Response regulator transcription factor</fullName>
    </submittedName>
</protein>
<dbReference type="SUPFAM" id="SSF52172">
    <property type="entry name" value="CheY-like"/>
    <property type="match status" value="1"/>
</dbReference>
<dbReference type="GO" id="GO:0003677">
    <property type="term" value="F:DNA binding"/>
    <property type="evidence" value="ECO:0007669"/>
    <property type="project" value="InterPro"/>
</dbReference>
<dbReference type="AlphaFoldDB" id="A0A8J6Q9R9"/>
<dbReference type="RefSeq" id="WP_188230521.1">
    <property type="nucleotide sequence ID" value="NZ_JACVXB010000004.1"/>
</dbReference>
<evidence type="ECO:0000313" key="4">
    <source>
        <dbReference type="EMBL" id="MBD0832737.1"/>
    </source>
</evidence>
<evidence type="ECO:0000259" key="2">
    <source>
        <dbReference type="PROSITE" id="PS50110"/>
    </source>
</evidence>
<name>A0A8J6Q9R9_9FLAO</name>
<proteinExistence type="predicted"/>
<feature type="domain" description="Response regulatory" evidence="2">
    <location>
        <begin position="2"/>
        <end position="114"/>
    </location>
</feature>
<dbReference type="InterPro" id="IPR001789">
    <property type="entry name" value="Sig_transdc_resp-reg_receiver"/>
</dbReference>
<reference evidence="4 5" key="1">
    <citation type="submission" date="2020-09" db="EMBL/GenBank/DDBJ databases">
        <title>TT11 complete genome.</title>
        <authorList>
            <person name="Wu Z."/>
        </authorList>
    </citation>
    <scope>NUCLEOTIDE SEQUENCE [LARGE SCALE GENOMIC DNA]</scope>
    <source>
        <strain evidence="4 5">TT11</strain>
    </source>
</reference>
<keyword evidence="5" id="KW-1185">Reference proteome</keyword>
<dbReference type="SMART" id="SM00448">
    <property type="entry name" value="REC"/>
    <property type="match status" value="1"/>
</dbReference>
<dbReference type="SMART" id="SM00850">
    <property type="entry name" value="LytTR"/>
    <property type="match status" value="1"/>
</dbReference>
<dbReference type="PROSITE" id="PS50110">
    <property type="entry name" value="RESPONSE_REGULATORY"/>
    <property type="match status" value="1"/>
</dbReference>
<dbReference type="EMBL" id="JACVXB010000004">
    <property type="protein sequence ID" value="MBD0832737.1"/>
    <property type="molecule type" value="Genomic_DNA"/>
</dbReference>
<dbReference type="Pfam" id="PF00072">
    <property type="entry name" value="Response_reg"/>
    <property type="match status" value="1"/>
</dbReference>
<dbReference type="Gene3D" id="3.40.50.2300">
    <property type="match status" value="1"/>
</dbReference>
<dbReference type="Pfam" id="PF04397">
    <property type="entry name" value="LytTR"/>
    <property type="match status" value="1"/>
</dbReference>